<reference evidence="2" key="1">
    <citation type="submission" date="2022-05" db="EMBL/GenBank/DDBJ databases">
        <title>Jatrophihabitans sp. SB3-54 whole genome sequence.</title>
        <authorList>
            <person name="Suh M.K."/>
            <person name="Eom M.K."/>
            <person name="Kim J.S."/>
            <person name="Kim H.S."/>
            <person name="Do H.E."/>
            <person name="Shin Y.K."/>
            <person name="Lee J.-S."/>
        </authorList>
    </citation>
    <scope>NUCLEOTIDE SEQUENCE</scope>
    <source>
        <strain evidence="2">SB3-54</strain>
    </source>
</reference>
<feature type="transmembrane region" description="Helical" evidence="1">
    <location>
        <begin position="101"/>
        <end position="119"/>
    </location>
</feature>
<feature type="transmembrane region" description="Helical" evidence="1">
    <location>
        <begin position="46"/>
        <end position="66"/>
    </location>
</feature>
<feature type="transmembrane region" description="Helical" evidence="1">
    <location>
        <begin position="12"/>
        <end position="34"/>
    </location>
</feature>
<sequence>MDQDTEVTPGQVRAAVCIVAAEALALLVAAGVLLTKTVLGHPDSVARALLDAGFAIFGAALLALAARGLWHLRPAARTPVIVLQLLAIPVSYSLAFQADRVAYGGPILLAALAVIYLLFTPAAREALDRDV</sequence>
<gene>
    <name evidence="2" type="ORF">M6B22_19215</name>
</gene>
<protein>
    <recommendedName>
        <fullName evidence="4">Integral membrane protein</fullName>
    </recommendedName>
</protein>
<keyword evidence="1" id="KW-1133">Transmembrane helix</keyword>
<evidence type="ECO:0000313" key="2">
    <source>
        <dbReference type="EMBL" id="WAX56636.1"/>
    </source>
</evidence>
<feature type="transmembrane region" description="Helical" evidence="1">
    <location>
        <begin position="78"/>
        <end position="95"/>
    </location>
</feature>
<accession>A0ABY7JVS3</accession>
<evidence type="ECO:0000313" key="3">
    <source>
        <dbReference type="Proteomes" id="UP001164693"/>
    </source>
</evidence>
<dbReference type="Proteomes" id="UP001164693">
    <property type="component" value="Chromosome"/>
</dbReference>
<evidence type="ECO:0000256" key="1">
    <source>
        <dbReference type="SAM" id="Phobius"/>
    </source>
</evidence>
<evidence type="ECO:0008006" key="4">
    <source>
        <dbReference type="Google" id="ProtNLM"/>
    </source>
</evidence>
<organism evidence="2 3">
    <name type="scientific">Jatrophihabitans cynanchi</name>
    <dbReference type="NCBI Taxonomy" id="2944128"/>
    <lineage>
        <taxon>Bacteria</taxon>
        <taxon>Bacillati</taxon>
        <taxon>Actinomycetota</taxon>
        <taxon>Actinomycetes</taxon>
        <taxon>Jatrophihabitantales</taxon>
        <taxon>Jatrophihabitantaceae</taxon>
        <taxon>Jatrophihabitans</taxon>
    </lineage>
</organism>
<keyword evidence="1" id="KW-0812">Transmembrane</keyword>
<name>A0ABY7JVS3_9ACTN</name>
<keyword evidence="3" id="KW-1185">Reference proteome</keyword>
<dbReference type="RefSeq" id="WP_269443169.1">
    <property type="nucleotide sequence ID" value="NZ_CP097463.1"/>
</dbReference>
<keyword evidence="1" id="KW-0472">Membrane</keyword>
<proteinExistence type="predicted"/>
<dbReference type="EMBL" id="CP097463">
    <property type="protein sequence ID" value="WAX56636.1"/>
    <property type="molecule type" value="Genomic_DNA"/>
</dbReference>